<feature type="domain" description="YHS" evidence="2">
    <location>
        <begin position="46"/>
        <end position="86"/>
    </location>
</feature>
<name>A0A081B791_9HYPH</name>
<dbReference type="RefSeq" id="WP_045442161.1">
    <property type="nucleotide sequence ID" value="NZ_BBIO01000001.1"/>
</dbReference>
<dbReference type="Proteomes" id="UP000028702">
    <property type="component" value="Unassembled WGS sequence"/>
</dbReference>
<evidence type="ECO:0000313" key="4">
    <source>
        <dbReference type="Proteomes" id="UP000028702"/>
    </source>
</evidence>
<evidence type="ECO:0000259" key="2">
    <source>
        <dbReference type="Pfam" id="PF04945"/>
    </source>
</evidence>
<feature type="signal peptide" evidence="1">
    <location>
        <begin position="1"/>
        <end position="26"/>
    </location>
</feature>
<dbReference type="EMBL" id="BBIO01000001">
    <property type="protein sequence ID" value="GAK43909.1"/>
    <property type="molecule type" value="Genomic_DNA"/>
</dbReference>
<evidence type="ECO:0000313" key="3">
    <source>
        <dbReference type="EMBL" id="GAK43909.1"/>
    </source>
</evidence>
<dbReference type="InterPro" id="IPR007029">
    <property type="entry name" value="YHS_dom"/>
</dbReference>
<proteinExistence type="predicted"/>
<reference evidence="3 4" key="1">
    <citation type="submission" date="2014-07" db="EMBL/GenBank/DDBJ databases">
        <title>Tepidicaulis marinum gen. nov., sp. nov., a novel marine bacterium denitrifying nitrate to nitrous oxide strictly under microaerobic conditions.</title>
        <authorList>
            <person name="Takeuchi M."/>
            <person name="Yamagishi T."/>
            <person name="Kamagata Y."/>
            <person name="Oshima K."/>
            <person name="Hattori M."/>
            <person name="Katayama T."/>
            <person name="Hanada S."/>
            <person name="Tamaki H."/>
            <person name="Marumo K."/>
            <person name="Maeda H."/>
            <person name="Nedachi M."/>
            <person name="Iwasaki W."/>
            <person name="Suwa Y."/>
            <person name="Sakata S."/>
        </authorList>
    </citation>
    <scope>NUCLEOTIDE SEQUENCE [LARGE SCALE GENOMIC DNA]</scope>
    <source>
        <strain evidence="3 4">MA2</strain>
    </source>
</reference>
<keyword evidence="1" id="KW-0732">Signal</keyword>
<dbReference type="Pfam" id="PF04945">
    <property type="entry name" value="YHS"/>
    <property type="match status" value="1"/>
</dbReference>
<protein>
    <submittedName>
        <fullName evidence="3">Conserved protein</fullName>
    </submittedName>
</protein>
<dbReference type="STRING" id="1333998.M2A_0408"/>
<evidence type="ECO:0000256" key="1">
    <source>
        <dbReference type="SAM" id="SignalP"/>
    </source>
</evidence>
<comment type="caution">
    <text evidence="3">The sequence shown here is derived from an EMBL/GenBank/DDBJ whole genome shotgun (WGS) entry which is preliminary data.</text>
</comment>
<sequence>MQILKSFMGALFAVMFVMGAAGVARADVAHMTVGAGGYDLVSYQTNTKPLRGSGDFALEHDGVSYLFASDANREAFKANPEKYLPAYGGYCAYGVSVGKKFYGDPEVWRVVDGTLYLNLNTKVQDLWLEDVAGKVSQANTYWKEIKDKPASEL</sequence>
<dbReference type="NCBIfam" id="NF041384">
    <property type="entry name" value="YHS_seleno_dom"/>
    <property type="match status" value="1"/>
</dbReference>
<organism evidence="3 4">
    <name type="scientific">Tepidicaulis marinus</name>
    <dbReference type="NCBI Taxonomy" id="1333998"/>
    <lineage>
        <taxon>Bacteria</taxon>
        <taxon>Pseudomonadati</taxon>
        <taxon>Pseudomonadota</taxon>
        <taxon>Alphaproteobacteria</taxon>
        <taxon>Hyphomicrobiales</taxon>
        <taxon>Parvibaculaceae</taxon>
        <taxon>Tepidicaulis</taxon>
    </lineage>
</organism>
<accession>A0A081B791</accession>
<dbReference type="AlphaFoldDB" id="A0A081B791"/>
<dbReference type="eggNOG" id="COG3350">
    <property type="taxonomic scope" value="Bacteria"/>
</dbReference>
<keyword evidence="4" id="KW-1185">Reference proteome</keyword>
<gene>
    <name evidence="3" type="ORF">M2A_0408</name>
</gene>
<feature type="chain" id="PRO_5001754818" evidence="1">
    <location>
        <begin position="27"/>
        <end position="153"/>
    </location>
</feature>